<dbReference type="Proteomes" id="UP000276215">
    <property type="component" value="Unassembled WGS sequence"/>
</dbReference>
<dbReference type="EMBL" id="ML120403">
    <property type="protein sequence ID" value="RPA97601.1"/>
    <property type="molecule type" value="Genomic_DNA"/>
</dbReference>
<evidence type="ECO:0000313" key="2">
    <source>
        <dbReference type="EMBL" id="RPA97601.1"/>
    </source>
</evidence>
<proteinExistence type="predicted"/>
<reference evidence="2 3" key="1">
    <citation type="journal article" date="2018" name="Nat. Ecol. Evol.">
        <title>Pezizomycetes genomes reveal the molecular basis of ectomycorrhizal truffle lifestyle.</title>
        <authorList>
            <person name="Murat C."/>
            <person name="Payen T."/>
            <person name="Noel B."/>
            <person name="Kuo A."/>
            <person name="Morin E."/>
            <person name="Chen J."/>
            <person name="Kohler A."/>
            <person name="Krizsan K."/>
            <person name="Balestrini R."/>
            <person name="Da Silva C."/>
            <person name="Montanini B."/>
            <person name="Hainaut M."/>
            <person name="Levati E."/>
            <person name="Barry K.W."/>
            <person name="Belfiori B."/>
            <person name="Cichocki N."/>
            <person name="Clum A."/>
            <person name="Dockter R.B."/>
            <person name="Fauchery L."/>
            <person name="Guy J."/>
            <person name="Iotti M."/>
            <person name="Le Tacon F."/>
            <person name="Lindquist E.A."/>
            <person name="Lipzen A."/>
            <person name="Malagnac F."/>
            <person name="Mello A."/>
            <person name="Molinier V."/>
            <person name="Miyauchi S."/>
            <person name="Poulain J."/>
            <person name="Riccioni C."/>
            <person name="Rubini A."/>
            <person name="Sitrit Y."/>
            <person name="Splivallo R."/>
            <person name="Traeger S."/>
            <person name="Wang M."/>
            <person name="Zifcakova L."/>
            <person name="Wipf D."/>
            <person name="Zambonelli A."/>
            <person name="Paolocci F."/>
            <person name="Nowrousian M."/>
            <person name="Ottonello S."/>
            <person name="Baldrian P."/>
            <person name="Spatafora J.W."/>
            <person name="Henrissat B."/>
            <person name="Nagy L.G."/>
            <person name="Aury J.M."/>
            <person name="Wincker P."/>
            <person name="Grigoriev I.V."/>
            <person name="Bonfante P."/>
            <person name="Martin F.M."/>
        </authorList>
    </citation>
    <scope>NUCLEOTIDE SEQUENCE [LARGE SCALE GENOMIC DNA]</scope>
    <source>
        <strain evidence="2 3">120613-1</strain>
    </source>
</reference>
<gene>
    <name evidence="2" type="ORF">L873DRAFT_1115434</name>
</gene>
<keyword evidence="1" id="KW-0472">Membrane</keyword>
<name>A0A3N4JLH4_9PEZI</name>
<organism evidence="2 3">
    <name type="scientific">Choiromyces venosus 120613-1</name>
    <dbReference type="NCBI Taxonomy" id="1336337"/>
    <lineage>
        <taxon>Eukaryota</taxon>
        <taxon>Fungi</taxon>
        <taxon>Dikarya</taxon>
        <taxon>Ascomycota</taxon>
        <taxon>Pezizomycotina</taxon>
        <taxon>Pezizomycetes</taxon>
        <taxon>Pezizales</taxon>
        <taxon>Tuberaceae</taxon>
        <taxon>Choiromyces</taxon>
    </lineage>
</organism>
<keyword evidence="3" id="KW-1185">Reference proteome</keyword>
<keyword evidence="1" id="KW-0812">Transmembrane</keyword>
<evidence type="ECO:0000256" key="1">
    <source>
        <dbReference type="SAM" id="Phobius"/>
    </source>
</evidence>
<evidence type="ECO:0000313" key="3">
    <source>
        <dbReference type="Proteomes" id="UP000276215"/>
    </source>
</evidence>
<sequence>MVSSCFVTRVLSFVFCMLVWFVQFGLLWDVYFFYFFLFWVGLDRVGWIGGREFMNCFLQNVIKKKGKSECVGDGTVQYSRSRCISGTWIISYSTLAIYEK</sequence>
<dbReference type="AlphaFoldDB" id="A0A3N4JLH4"/>
<protein>
    <submittedName>
        <fullName evidence="2">Uncharacterized protein</fullName>
    </submittedName>
</protein>
<feature type="transmembrane region" description="Helical" evidence="1">
    <location>
        <begin position="12"/>
        <end position="42"/>
    </location>
</feature>
<keyword evidence="1" id="KW-1133">Transmembrane helix</keyword>
<accession>A0A3N4JLH4</accession>